<name>A0ABU9XGN1_9BACI</name>
<reference evidence="1 2" key="1">
    <citation type="submission" date="2024-05" db="EMBL/GenBank/DDBJ databases">
        <authorList>
            <person name="Haq I."/>
            <person name="Ullah Z."/>
            <person name="Ahmad R."/>
            <person name="Li M."/>
            <person name="Tong Y."/>
        </authorList>
    </citation>
    <scope>NUCLEOTIDE SEQUENCE [LARGE SCALE GENOMIC DNA]</scope>
    <source>
        <strain evidence="1 2">16A2E</strain>
    </source>
</reference>
<dbReference type="EMBL" id="JBDIML010000001">
    <property type="protein sequence ID" value="MEN2766294.1"/>
    <property type="molecule type" value="Genomic_DNA"/>
</dbReference>
<dbReference type="Proteomes" id="UP001444625">
    <property type="component" value="Unassembled WGS sequence"/>
</dbReference>
<comment type="caution">
    <text evidence="1">The sequence shown here is derived from an EMBL/GenBank/DDBJ whole genome shotgun (WGS) entry which is preliminary data.</text>
</comment>
<sequence length="138" mass="16387">MRKRKKILIICFTLVFIFAGLYATTYIPKNIITIKSSEVTKIEIFDGNRGESVTITDDTQKQHIISNLNEIKFQKGKPSIGYLGYRFRLEIYNENSEVYKEIIINSKNKIRYKGFFYTDEFQRIDIDYLDNLFERTND</sequence>
<organism evidence="1 2">
    <name type="scientific">Ornithinibacillus xuwenensis</name>
    <dbReference type="NCBI Taxonomy" id="3144668"/>
    <lineage>
        <taxon>Bacteria</taxon>
        <taxon>Bacillati</taxon>
        <taxon>Bacillota</taxon>
        <taxon>Bacilli</taxon>
        <taxon>Bacillales</taxon>
        <taxon>Bacillaceae</taxon>
        <taxon>Ornithinibacillus</taxon>
    </lineage>
</organism>
<evidence type="ECO:0000313" key="1">
    <source>
        <dbReference type="EMBL" id="MEN2766294.1"/>
    </source>
</evidence>
<protein>
    <submittedName>
        <fullName evidence="1">Uncharacterized protein</fullName>
    </submittedName>
</protein>
<keyword evidence="2" id="KW-1185">Reference proteome</keyword>
<proteinExistence type="predicted"/>
<accession>A0ABU9XGN1</accession>
<dbReference type="RefSeq" id="WP_345823747.1">
    <property type="nucleotide sequence ID" value="NZ_JBDIML010000001.1"/>
</dbReference>
<evidence type="ECO:0000313" key="2">
    <source>
        <dbReference type="Proteomes" id="UP001444625"/>
    </source>
</evidence>
<gene>
    <name evidence="1" type="ORF">ABC228_03775</name>
</gene>